<proteinExistence type="predicted"/>
<accession>A0A1G8H7X3</accession>
<dbReference type="EMBL" id="FNDD01000046">
    <property type="protein sequence ID" value="SDI02746.1"/>
    <property type="molecule type" value="Genomic_DNA"/>
</dbReference>
<dbReference type="Pfam" id="PF00668">
    <property type="entry name" value="Condensation"/>
    <property type="match status" value="1"/>
</dbReference>
<evidence type="ECO:0000313" key="3">
    <source>
        <dbReference type="Proteomes" id="UP000198854"/>
    </source>
</evidence>
<sequence length="980" mass="109580">MENIQQLENTTAYPFTLSEFEELTWLRHQQSEAGVGQYAIAFQLSGTVDIGRMLAAIETACRHCPPLRFLYQFDDEQGLVKTANPQLAHLSRVKSVTHQQAALDDILAMQMTPLDLHSEAALQFTLYLLADQSVVIGAVIHPIVQGQVSWQQIFTLISQSYNQPLTAIAKPDSAQRAPQLTSTQQTKANIAPLLRESNAQVSRVTGQQELHSHGASLANKFVANLLVEQLPRLVQSRDEKRDVLISVAALFAKQVAQLTQQSQVQLSLPRDLEDRYFELNGSMIESNLTSLMLDCDAQNVESLAVQIEQQLNSPAAQCDGSPHVLVSWLADPTTFLRLDDAKVDRLAMAPINPPFEVALAMGVNCRGEAVLELVTSAQLSSFAGGWMLESLLSLLGGGQSATLTNLTLDVELPTTSLAPLPNTAEVEPELDIAALILNEFRQALGEPEMSLDDDFFDRGGHSLIATRVIGRLLNQHNIEIHINDLFSYSTANALAQRASLVELEQPESNHPVVESAEPSEFPLSLAQNSLWKAKQKYAEFGLHHIFNIPFALRFLDPVDEAAFGLAFRDLLVRHPGLRTQFDQQGDTPYQRIVDVADLDRYKWFWQSSETEVEPYANALKRESGYGFDLAKELPLRLKFFRDADSNLQYLSLLFHHIVLDEWSVNILVDELNHAYQARVKGEVPEWRFEPLPFHQYAQKQYQLGMDQQHQGFWKQHLSDATWSEPIFDASHPLSVRCDEDDNQGGWVEFKLEKSVSDGLYQLAKRQNASLFNVMYAGIITSLNLLGAPSNMVVGTPASGRLDADFFDTIGYFTTMVVHMTRVTTELSVLDVIEQVKQTINGSMPYTDIPIDLIEEALLGEGVERDNHIFEVFIQLHAKNKLNGFLSDDKGGQIEFQQVDPDKSEGGLGLQFEVMEERVDGEQRIRVLMSYLSKHYSPAQVELLSNTTSDILQRFAALGEQDLALSELRQQLKATNPYVVG</sequence>
<dbReference type="SUPFAM" id="SSF47336">
    <property type="entry name" value="ACP-like"/>
    <property type="match status" value="1"/>
</dbReference>
<dbReference type="Gene3D" id="3.30.559.10">
    <property type="entry name" value="Chloramphenicol acetyltransferase-like domain"/>
    <property type="match status" value="2"/>
</dbReference>
<dbReference type="AlphaFoldDB" id="A0A1G8H7X3"/>
<dbReference type="PANTHER" id="PTHR45527">
    <property type="entry name" value="NONRIBOSOMAL PEPTIDE SYNTHETASE"/>
    <property type="match status" value="1"/>
</dbReference>
<dbReference type="GO" id="GO:0009239">
    <property type="term" value="P:enterobactin biosynthetic process"/>
    <property type="evidence" value="ECO:0007669"/>
    <property type="project" value="TreeGrafter"/>
</dbReference>
<dbReference type="Pfam" id="PF00550">
    <property type="entry name" value="PP-binding"/>
    <property type="match status" value="1"/>
</dbReference>
<dbReference type="PANTHER" id="PTHR45527:SF1">
    <property type="entry name" value="FATTY ACID SYNTHASE"/>
    <property type="match status" value="1"/>
</dbReference>
<dbReference type="STRING" id="861298.SAMN04488136_14615"/>
<dbReference type="GO" id="GO:0009366">
    <property type="term" value="C:enterobactin synthetase complex"/>
    <property type="evidence" value="ECO:0007669"/>
    <property type="project" value="TreeGrafter"/>
</dbReference>
<dbReference type="InterPro" id="IPR029058">
    <property type="entry name" value="AB_hydrolase_fold"/>
</dbReference>
<dbReference type="InterPro" id="IPR036736">
    <property type="entry name" value="ACP-like_sf"/>
</dbReference>
<dbReference type="SUPFAM" id="SSF52777">
    <property type="entry name" value="CoA-dependent acyltransferases"/>
    <property type="match status" value="3"/>
</dbReference>
<dbReference type="PROSITE" id="PS50075">
    <property type="entry name" value="CARRIER"/>
    <property type="match status" value="1"/>
</dbReference>
<evidence type="ECO:0000313" key="2">
    <source>
        <dbReference type="EMBL" id="SDI02746.1"/>
    </source>
</evidence>
<gene>
    <name evidence="2" type="ORF">SAMN04488136_14615</name>
</gene>
<keyword evidence="3" id="KW-1185">Reference proteome</keyword>
<dbReference type="GO" id="GO:0031177">
    <property type="term" value="F:phosphopantetheine binding"/>
    <property type="evidence" value="ECO:0007669"/>
    <property type="project" value="TreeGrafter"/>
</dbReference>
<evidence type="ECO:0000259" key="1">
    <source>
        <dbReference type="PROSITE" id="PS50075"/>
    </source>
</evidence>
<dbReference type="InterPro" id="IPR009081">
    <property type="entry name" value="PP-bd_ACP"/>
</dbReference>
<dbReference type="Gene3D" id="3.40.50.1820">
    <property type="entry name" value="alpha/beta hydrolase"/>
    <property type="match status" value="1"/>
</dbReference>
<dbReference type="InterPro" id="IPR001242">
    <property type="entry name" value="Condensation_dom"/>
</dbReference>
<organism evidence="2 3">
    <name type="scientific">Vibrio xiamenensis</name>
    <dbReference type="NCBI Taxonomy" id="861298"/>
    <lineage>
        <taxon>Bacteria</taxon>
        <taxon>Pseudomonadati</taxon>
        <taxon>Pseudomonadota</taxon>
        <taxon>Gammaproteobacteria</taxon>
        <taxon>Vibrionales</taxon>
        <taxon>Vibrionaceae</taxon>
        <taxon>Vibrio</taxon>
    </lineage>
</organism>
<dbReference type="GO" id="GO:0043041">
    <property type="term" value="P:amino acid activation for nonribosomal peptide biosynthetic process"/>
    <property type="evidence" value="ECO:0007669"/>
    <property type="project" value="TreeGrafter"/>
</dbReference>
<protein>
    <submittedName>
        <fullName evidence="2">Condensation domain-containing protein</fullName>
    </submittedName>
</protein>
<dbReference type="GO" id="GO:0047527">
    <property type="term" value="F:2,3-dihydroxybenzoate-serine ligase activity"/>
    <property type="evidence" value="ECO:0007669"/>
    <property type="project" value="TreeGrafter"/>
</dbReference>
<name>A0A1G8H7X3_9VIBR</name>
<dbReference type="GO" id="GO:0005829">
    <property type="term" value="C:cytosol"/>
    <property type="evidence" value="ECO:0007669"/>
    <property type="project" value="TreeGrafter"/>
</dbReference>
<reference evidence="2 3" key="1">
    <citation type="submission" date="2016-10" db="EMBL/GenBank/DDBJ databases">
        <authorList>
            <person name="de Groot N.N."/>
        </authorList>
    </citation>
    <scope>NUCLEOTIDE SEQUENCE [LARGE SCALE GENOMIC DNA]</scope>
    <source>
        <strain evidence="2 3">CGMCC 1.10228</strain>
    </source>
</reference>
<feature type="domain" description="Carrier" evidence="1">
    <location>
        <begin position="427"/>
        <end position="502"/>
    </location>
</feature>
<dbReference type="Gene3D" id="3.30.559.30">
    <property type="entry name" value="Nonribosomal peptide synthetase, condensation domain"/>
    <property type="match status" value="1"/>
</dbReference>
<dbReference type="RefSeq" id="WP_093279366.1">
    <property type="nucleotide sequence ID" value="NZ_FNDD01000046.1"/>
</dbReference>
<dbReference type="OrthoDB" id="9757559at2"/>
<dbReference type="Proteomes" id="UP000198854">
    <property type="component" value="Unassembled WGS sequence"/>
</dbReference>
<dbReference type="InterPro" id="IPR023213">
    <property type="entry name" value="CAT-like_dom_sf"/>
</dbReference>